<reference evidence="1" key="1">
    <citation type="submission" date="2021-03" db="EMBL/GenBank/DDBJ databases">
        <authorList>
            <person name="Bekaert M."/>
        </authorList>
    </citation>
    <scope>NUCLEOTIDE SEQUENCE</scope>
</reference>
<accession>A0A8S3TT08</accession>
<organism evidence="1 2">
    <name type="scientific">Mytilus edulis</name>
    <name type="common">Blue mussel</name>
    <dbReference type="NCBI Taxonomy" id="6550"/>
    <lineage>
        <taxon>Eukaryota</taxon>
        <taxon>Metazoa</taxon>
        <taxon>Spiralia</taxon>
        <taxon>Lophotrochozoa</taxon>
        <taxon>Mollusca</taxon>
        <taxon>Bivalvia</taxon>
        <taxon>Autobranchia</taxon>
        <taxon>Pteriomorphia</taxon>
        <taxon>Mytilida</taxon>
        <taxon>Mytiloidea</taxon>
        <taxon>Mytilidae</taxon>
        <taxon>Mytilinae</taxon>
        <taxon>Mytilus</taxon>
    </lineage>
</organism>
<proteinExistence type="predicted"/>
<comment type="caution">
    <text evidence="1">The sequence shown here is derived from an EMBL/GenBank/DDBJ whole genome shotgun (WGS) entry which is preliminary data.</text>
</comment>
<name>A0A8S3TT08_MYTED</name>
<protein>
    <submittedName>
        <fullName evidence="1">Uncharacterized protein</fullName>
    </submittedName>
</protein>
<dbReference type="Proteomes" id="UP000683360">
    <property type="component" value="Unassembled WGS sequence"/>
</dbReference>
<sequence>MDLRLKFAFMSAVTLILMPRITTNKHQRFEWTSLKLRFDMFTSFPTTEHDALQTGYTKISECESNPNFRGKQFMKNGDPQVILLFDVNGNIAGLQSGIPFDIDNGYPPDNMQPPFIRDGELYKLTAYFTDPSTICKRGRSQQRIQLHGIAEYLLIQNGTEPEEDVIEMALEESRTTWVKGLCFPGMGFHYFYNIYLDMNCSNFFPVALLYYHGQLKGFVWSYGAVLNSTVIPYEYPEPSFFTKLMEEVPLCLGNLRRSTLHVYFEENPSKYDCVNFEKRSECNASTADMLKVSTLVCVLWTLTFTLFRN</sequence>
<evidence type="ECO:0000313" key="2">
    <source>
        <dbReference type="Proteomes" id="UP000683360"/>
    </source>
</evidence>
<dbReference type="OrthoDB" id="6042561at2759"/>
<keyword evidence="2" id="KW-1185">Reference proteome</keyword>
<evidence type="ECO:0000313" key="1">
    <source>
        <dbReference type="EMBL" id="CAG2236971.1"/>
    </source>
</evidence>
<dbReference type="EMBL" id="CAJPWZ010002371">
    <property type="protein sequence ID" value="CAG2236971.1"/>
    <property type="molecule type" value="Genomic_DNA"/>
</dbReference>
<gene>
    <name evidence="1" type="ORF">MEDL_49458</name>
</gene>
<dbReference type="AlphaFoldDB" id="A0A8S3TT08"/>